<accession>A0A9Q8YC46</accession>
<evidence type="ECO:0000313" key="5">
    <source>
        <dbReference type="EMBL" id="USJ25536.1"/>
    </source>
</evidence>
<dbReference type="GO" id="GO:0008757">
    <property type="term" value="F:S-adenosylmethionine-dependent methyltransferase activity"/>
    <property type="evidence" value="ECO:0007669"/>
    <property type="project" value="InterPro"/>
</dbReference>
<keyword evidence="3" id="KW-0949">S-adenosyl-L-methionine</keyword>
<dbReference type="PANTHER" id="PTHR43464:SF19">
    <property type="entry name" value="UBIQUINONE BIOSYNTHESIS O-METHYLTRANSFERASE, MITOCHONDRIAL"/>
    <property type="match status" value="1"/>
</dbReference>
<sequence>MNQPALRHADDLQPAWQQNEDRIEGMLQTVLTNRFLPQPDQNSVFVGDGNYRAVGAEFLGHFIRMGGLQPKSSVLDIGSGIGRMAVPLTQYLDSDHGRYVGIDPVEGGVTWCRQSVTPVYPNFTFQHVDIGHELYNPSGRINGKALKLPYPDRQFDFAIMTSIVTHLPPDEVLVYFSEINRMLKPGGRLFVTAFVVDSIAAKDEHGRRDPRLAFVRSGDGPCWFVPGLPPLAAVGFDDGFLDRALERAGFTTVLKSLGHWRGQSAGHYQDVFVAERRSVSG</sequence>
<dbReference type="Pfam" id="PF08241">
    <property type="entry name" value="Methyltransf_11"/>
    <property type="match status" value="1"/>
</dbReference>
<dbReference type="EMBL" id="CP098808">
    <property type="protein sequence ID" value="USJ25536.1"/>
    <property type="molecule type" value="Genomic_DNA"/>
</dbReference>
<dbReference type="GO" id="GO:0032259">
    <property type="term" value="P:methylation"/>
    <property type="evidence" value="ECO:0007669"/>
    <property type="project" value="UniProtKB-KW"/>
</dbReference>
<organism evidence="5 6">
    <name type="scientific">Ensifer adhaerens</name>
    <name type="common">Sinorhizobium morelense</name>
    <dbReference type="NCBI Taxonomy" id="106592"/>
    <lineage>
        <taxon>Bacteria</taxon>
        <taxon>Pseudomonadati</taxon>
        <taxon>Pseudomonadota</taxon>
        <taxon>Alphaproteobacteria</taxon>
        <taxon>Hyphomicrobiales</taxon>
        <taxon>Rhizobiaceae</taxon>
        <taxon>Sinorhizobium/Ensifer group</taxon>
        <taxon>Ensifer</taxon>
    </lineage>
</organism>
<dbReference type="Proteomes" id="UP001055460">
    <property type="component" value="Plasmid pA"/>
</dbReference>
<gene>
    <name evidence="5" type="ORF">NE863_23890</name>
</gene>
<dbReference type="InterPro" id="IPR029063">
    <property type="entry name" value="SAM-dependent_MTases_sf"/>
</dbReference>
<dbReference type="CDD" id="cd02440">
    <property type="entry name" value="AdoMet_MTases"/>
    <property type="match status" value="1"/>
</dbReference>
<dbReference type="AlphaFoldDB" id="A0A9Q8YC46"/>
<feature type="domain" description="Methyltransferase type 11" evidence="4">
    <location>
        <begin position="75"/>
        <end position="191"/>
    </location>
</feature>
<geneLocation type="plasmid" evidence="5 6">
    <name>pA</name>
</geneLocation>
<keyword evidence="1 5" id="KW-0489">Methyltransferase</keyword>
<dbReference type="RefSeq" id="WP_252160615.1">
    <property type="nucleotide sequence ID" value="NZ_CP098808.1"/>
</dbReference>
<evidence type="ECO:0000256" key="2">
    <source>
        <dbReference type="ARBA" id="ARBA00022679"/>
    </source>
</evidence>
<dbReference type="SUPFAM" id="SSF53335">
    <property type="entry name" value="S-adenosyl-L-methionine-dependent methyltransferases"/>
    <property type="match status" value="1"/>
</dbReference>
<protein>
    <submittedName>
        <fullName evidence="5">Class I SAM-dependent methyltransferase</fullName>
    </submittedName>
</protein>
<dbReference type="InterPro" id="IPR013216">
    <property type="entry name" value="Methyltransf_11"/>
</dbReference>
<evidence type="ECO:0000256" key="1">
    <source>
        <dbReference type="ARBA" id="ARBA00022603"/>
    </source>
</evidence>
<dbReference type="Gene3D" id="3.40.50.150">
    <property type="entry name" value="Vaccinia Virus protein VP39"/>
    <property type="match status" value="1"/>
</dbReference>
<evidence type="ECO:0000256" key="3">
    <source>
        <dbReference type="ARBA" id="ARBA00022691"/>
    </source>
</evidence>
<evidence type="ECO:0000259" key="4">
    <source>
        <dbReference type="Pfam" id="PF08241"/>
    </source>
</evidence>
<keyword evidence="2" id="KW-0808">Transferase</keyword>
<dbReference type="PANTHER" id="PTHR43464">
    <property type="entry name" value="METHYLTRANSFERASE"/>
    <property type="match status" value="1"/>
</dbReference>
<keyword evidence="5" id="KW-0614">Plasmid</keyword>
<evidence type="ECO:0000313" key="6">
    <source>
        <dbReference type="Proteomes" id="UP001055460"/>
    </source>
</evidence>
<proteinExistence type="predicted"/>
<name>A0A9Q8YC46_ENSAD</name>
<reference evidence="5" key="1">
    <citation type="submission" date="2022-06" db="EMBL/GenBank/DDBJ databases">
        <title>Physiological and biochemical characterization and genomic elucidation of a strain of the genus Ensifer adhaerens M8 that combines arsenic oxidation and chromium reduction.</title>
        <authorList>
            <person name="Li X."/>
            <person name="Yu c."/>
        </authorList>
    </citation>
    <scope>NUCLEOTIDE SEQUENCE</scope>
    <source>
        <strain evidence="5">M8</strain>
        <plasmid evidence="5">pA</plasmid>
    </source>
</reference>